<dbReference type="Proteomes" id="UP000006727">
    <property type="component" value="Chromosome 16"/>
</dbReference>
<keyword evidence="1" id="KW-1133">Transmembrane helix</keyword>
<evidence type="ECO:0000313" key="3">
    <source>
        <dbReference type="EnsemblPlants" id="PAC:32983540.CDS.1"/>
    </source>
</evidence>
<evidence type="ECO:0000256" key="1">
    <source>
        <dbReference type="SAM" id="Phobius"/>
    </source>
</evidence>
<feature type="transmembrane region" description="Helical" evidence="1">
    <location>
        <begin position="23"/>
        <end position="43"/>
    </location>
</feature>
<dbReference type="Gramene" id="Pp3c16_14180V3.2">
    <property type="protein sequence ID" value="PAC:32983541.CDS.1"/>
    <property type="gene ID" value="Pp3c16_14180"/>
</dbReference>
<dbReference type="OMA" id="ECEPPWC"/>
<dbReference type="RefSeq" id="XP_073396034.1">
    <property type="nucleotide sequence ID" value="XM_073539933.1"/>
</dbReference>
<dbReference type="EMBL" id="ABEU02000016">
    <property type="protein sequence ID" value="PNR37854.1"/>
    <property type="molecule type" value="Genomic_DNA"/>
</dbReference>
<reference evidence="2 4" key="2">
    <citation type="journal article" date="2018" name="Plant J.">
        <title>The Physcomitrella patens chromosome-scale assembly reveals moss genome structure and evolution.</title>
        <authorList>
            <person name="Lang D."/>
            <person name="Ullrich K.K."/>
            <person name="Murat F."/>
            <person name="Fuchs J."/>
            <person name="Jenkins J."/>
            <person name="Haas F.B."/>
            <person name="Piednoel M."/>
            <person name="Gundlach H."/>
            <person name="Van Bel M."/>
            <person name="Meyberg R."/>
            <person name="Vives C."/>
            <person name="Morata J."/>
            <person name="Symeonidi A."/>
            <person name="Hiss M."/>
            <person name="Muchero W."/>
            <person name="Kamisugi Y."/>
            <person name="Saleh O."/>
            <person name="Blanc G."/>
            <person name="Decker E.L."/>
            <person name="van Gessel N."/>
            <person name="Grimwood J."/>
            <person name="Hayes R.D."/>
            <person name="Graham S.W."/>
            <person name="Gunter L.E."/>
            <person name="McDaniel S.F."/>
            <person name="Hoernstein S.N.W."/>
            <person name="Larsson A."/>
            <person name="Li F.W."/>
            <person name="Perroud P.F."/>
            <person name="Phillips J."/>
            <person name="Ranjan P."/>
            <person name="Rokshar D.S."/>
            <person name="Rothfels C.J."/>
            <person name="Schneider L."/>
            <person name="Shu S."/>
            <person name="Stevenson D.W."/>
            <person name="Thummler F."/>
            <person name="Tillich M."/>
            <person name="Villarreal Aguilar J.C."/>
            <person name="Widiez T."/>
            <person name="Wong G.K."/>
            <person name="Wymore A."/>
            <person name="Zhang Y."/>
            <person name="Zimmer A.D."/>
            <person name="Quatrano R.S."/>
            <person name="Mayer K.F.X."/>
            <person name="Goodstein D."/>
            <person name="Casacuberta J.M."/>
            <person name="Vandepoele K."/>
            <person name="Reski R."/>
            <person name="Cuming A.C."/>
            <person name="Tuskan G.A."/>
            <person name="Maumus F."/>
            <person name="Salse J."/>
            <person name="Schmutz J."/>
            <person name="Rensing S.A."/>
        </authorList>
    </citation>
    <scope>NUCLEOTIDE SEQUENCE [LARGE SCALE GENOMIC DNA]</scope>
    <source>
        <strain evidence="3 4">cv. Gransden 2004</strain>
    </source>
</reference>
<dbReference type="PANTHER" id="PTHR35124">
    <property type="entry name" value="CYTOCHROME P450 FAMILY PROTEIN"/>
    <property type="match status" value="1"/>
</dbReference>
<dbReference type="PANTHER" id="PTHR35124:SF4">
    <property type="entry name" value="CALCINEURIN-LIKE PHOSPHOESTERASE DOMAIN-CONTAINING PROTEIN"/>
    <property type="match status" value="1"/>
</dbReference>
<keyword evidence="4" id="KW-1185">Reference proteome</keyword>
<dbReference type="PaxDb" id="3218-PP1S15_110V6.1"/>
<reference evidence="3" key="3">
    <citation type="submission" date="2020-12" db="UniProtKB">
        <authorList>
            <consortium name="EnsemblPlants"/>
        </authorList>
    </citation>
    <scope>IDENTIFICATION</scope>
</reference>
<keyword evidence="1" id="KW-0812">Transmembrane</keyword>
<name>A0A2K1J8K4_PHYPA</name>
<dbReference type="AlphaFoldDB" id="A0A2K1J8K4"/>
<sequence length="575" mass="64720">MKQEYAPTSTKSGLLHAGSRQQLTGPFVTVGVTMLAISLVLFYTQTVVVGPNAAAWLPLSLPTLGSNKTISGHHFPTATVPFLNITGMIIDELARNGSGPCYDEHTNRTKVIGLPETADVIFLPTNVVHRFWLQSLNSAGQARCAGGDYYEVDLSNSLWRSRPPTKDMQNGTYQVEFLVSDAFAGQYNLTVILLYDAYHGVDFDGEKWFINKQTVFLHLHFVTEADLAAKYSSQATASTQQTPTTDTDNLANLKRCGPTDFVSPEWSGRWTRPMDNDSCLPDHIGRYKHCFSDSSISCRNPSWCSGNLSRLESLGWSYSAHCAFHIFELQEAWDCLDGRWLFFWGDSNHQDTLRNLLYFVLGIMPALGRHRVDQLQIDRAYQNFLRNPNNPNQSFRLTNVFNGHELVDYNGIGLDALDNQAYRDYVAEFFKGNDYPDTIVLNSGLHDGVRHFNIPNFARKANNAMEYWGNVLGNVTGEPPLMVYRTTVAPAGLSKAMKGNPHKMEVFNKILTEKVRSRFPNVGFVDDFDMTFPFHYNNNYSDGGHYGRPPDGHHYYFVDIMLCHVLLNAICPLPS</sequence>
<reference evidence="2 4" key="1">
    <citation type="journal article" date="2008" name="Science">
        <title>The Physcomitrella genome reveals evolutionary insights into the conquest of land by plants.</title>
        <authorList>
            <person name="Rensing S."/>
            <person name="Lang D."/>
            <person name="Zimmer A."/>
            <person name="Terry A."/>
            <person name="Salamov A."/>
            <person name="Shapiro H."/>
            <person name="Nishiyama T."/>
            <person name="Perroud P.-F."/>
            <person name="Lindquist E."/>
            <person name="Kamisugi Y."/>
            <person name="Tanahashi T."/>
            <person name="Sakakibara K."/>
            <person name="Fujita T."/>
            <person name="Oishi K."/>
            <person name="Shin-I T."/>
            <person name="Kuroki Y."/>
            <person name="Toyoda A."/>
            <person name="Suzuki Y."/>
            <person name="Hashimoto A."/>
            <person name="Yamaguchi K."/>
            <person name="Sugano A."/>
            <person name="Kohara Y."/>
            <person name="Fujiyama A."/>
            <person name="Anterola A."/>
            <person name="Aoki S."/>
            <person name="Ashton N."/>
            <person name="Barbazuk W.B."/>
            <person name="Barker E."/>
            <person name="Bennetzen J."/>
            <person name="Bezanilla M."/>
            <person name="Blankenship R."/>
            <person name="Cho S.H."/>
            <person name="Dutcher S."/>
            <person name="Estelle M."/>
            <person name="Fawcett J.A."/>
            <person name="Gundlach H."/>
            <person name="Hanada K."/>
            <person name="Heyl A."/>
            <person name="Hicks K.A."/>
            <person name="Hugh J."/>
            <person name="Lohr M."/>
            <person name="Mayer K."/>
            <person name="Melkozernov A."/>
            <person name="Murata T."/>
            <person name="Nelson D."/>
            <person name="Pils B."/>
            <person name="Prigge M."/>
            <person name="Reiss B."/>
            <person name="Renner T."/>
            <person name="Rombauts S."/>
            <person name="Rushton P."/>
            <person name="Sanderfoot A."/>
            <person name="Schween G."/>
            <person name="Shiu S.-H."/>
            <person name="Stueber K."/>
            <person name="Theodoulou F.L."/>
            <person name="Tu H."/>
            <person name="Van de Peer Y."/>
            <person name="Verrier P.J."/>
            <person name="Waters E."/>
            <person name="Wood A."/>
            <person name="Yang L."/>
            <person name="Cove D."/>
            <person name="Cuming A."/>
            <person name="Hasebe M."/>
            <person name="Lucas S."/>
            <person name="Mishler D.B."/>
            <person name="Reski R."/>
            <person name="Grigoriev I."/>
            <person name="Quatrano R.S."/>
            <person name="Boore J.L."/>
        </authorList>
    </citation>
    <scope>NUCLEOTIDE SEQUENCE [LARGE SCALE GENOMIC DNA]</scope>
    <source>
        <strain evidence="3 4">cv. Gransden 2004</strain>
    </source>
</reference>
<evidence type="ECO:0000313" key="4">
    <source>
        <dbReference type="Proteomes" id="UP000006727"/>
    </source>
</evidence>
<organism evidence="2">
    <name type="scientific">Physcomitrium patens</name>
    <name type="common">Spreading-leaved earth moss</name>
    <name type="synonym">Physcomitrella patens</name>
    <dbReference type="NCBI Taxonomy" id="3218"/>
    <lineage>
        <taxon>Eukaryota</taxon>
        <taxon>Viridiplantae</taxon>
        <taxon>Streptophyta</taxon>
        <taxon>Embryophyta</taxon>
        <taxon>Bryophyta</taxon>
        <taxon>Bryophytina</taxon>
        <taxon>Bryopsida</taxon>
        <taxon>Funariidae</taxon>
        <taxon>Funariales</taxon>
        <taxon>Funariaceae</taxon>
        <taxon>Physcomitrium</taxon>
    </lineage>
</organism>
<evidence type="ECO:0000313" key="2">
    <source>
        <dbReference type="EMBL" id="PNR37854.1"/>
    </source>
</evidence>
<dbReference type="OrthoDB" id="2015909at2759"/>
<proteinExistence type="predicted"/>
<keyword evidence="1" id="KW-0472">Membrane</keyword>
<dbReference type="Gramene" id="Pp3c16_14180V3.1">
    <property type="protein sequence ID" value="PAC:32983540.CDS.1"/>
    <property type="gene ID" value="Pp3c16_14180"/>
</dbReference>
<dbReference type="EnsemblPlants" id="Pp3c16_14180V3.2">
    <property type="protein sequence ID" value="PAC:32983541.CDS.1"/>
    <property type="gene ID" value="Pp3c16_14180"/>
</dbReference>
<dbReference type="GeneID" id="112293904"/>
<accession>A0A2K1J8K4</accession>
<protein>
    <submittedName>
        <fullName evidence="2 3">Uncharacterized protein</fullName>
    </submittedName>
</protein>
<gene>
    <name evidence="3" type="primary">LOC112293904</name>
    <name evidence="2" type="ORF">PHYPA_020963</name>
</gene>
<dbReference type="EnsemblPlants" id="Pp3c16_14180V3.1">
    <property type="protein sequence ID" value="PAC:32983540.CDS.1"/>
    <property type="gene ID" value="Pp3c16_14180"/>
</dbReference>